<comment type="catalytic activity">
    <reaction evidence="3">
        <text>an N-terminal (5-L-glutamyl)-[peptide] + an alpha-amino acid = 5-L-glutamyl amino acid + an N-terminal L-alpha-aminoacyl-[peptide]</text>
        <dbReference type="Rhea" id="RHEA:23904"/>
        <dbReference type="Rhea" id="RHEA-COMP:9780"/>
        <dbReference type="Rhea" id="RHEA-COMP:9795"/>
        <dbReference type="ChEBI" id="CHEBI:77644"/>
        <dbReference type="ChEBI" id="CHEBI:78597"/>
        <dbReference type="ChEBI" id="CHEBI:78599"/>
        <dbReference type="ChEBI" id="CHEBI:78608"/>
        <dbReference type="EC" id="2.3.2.2"/>
    </reaction>
</comment>
<dbReference type="eggNOG" id="COG0405">
    <property type="taxonomic scope" value="Bacteria"/>
</dbReference>
<dbReference type="GO" id="GO:0005886">
    <property type="term" value="C:plasma membrane"/>
    <property type="evidence" value="ECO:0007669"/>
    <property type="project" value="TreeGrafter"/>
</dbReference>
<proteinExistence type="predicted"/>
<dbReference type="InterPro" id="IPR000101">
    <property type="entry name" value="GGT_peptidase"/>
</dbReference>
<dbReference type="SUPFAM" id="SSF56235">
    <property type="entry name" value="N-terminal nucleophile aminohydrolases (Ntn hydrolases)"/>
    <property type="match status" value="1"/>
</dbReference>
<dbReference type="PRINTS" id="PR01210">
    <property type="entry name" value="GGTRANSPTASE"/>
</dbReference>
<dbReference type="PANTHER" id="PTHR11686:SF9">
    <property type="entry name" value="RE13973P"/>
    <property type="match status" value="1"/>
</dbReference>
<organism evidence="5 6">
    <name type="scientific">Caballeronia sordidicola</name>
    <name type="common">Burkholderia sordidicola</name>
    <dbReference type="NCBI Taxonomy" id="196367"/>
    <lineage>
        <taxon>Bacteria</taxon>
        <taxon>Pseudomonadati</taxon>
        <taxon>Pseudomonadota</taxon>
        <taxon>Betaproteobacteria</taxon>
        <taxon>Burkholderiales</taxon>
        <taxon>Burkholderiaceae</taxon>
        <taxon>Caballeronia</taxon>
    </lineage>
</organism>
<accession>A0A226WRP3</accession>
<feature type="binding site" evidence="4">
    <location>
        <position position="79"/>
    </location>
    <ligand>
        <name>L-glutamate</name>
        <dbReference type="ChEBI" id="CHEBI:29985"/>
    </ligand>
</feature>
<feature type="binding site" evidence="4">
    <location>
        <begin position="4"/>
        <end position="6"/>
    </location>
    <ligand>
        <name>L-glutamate</name>
        <dbReference type="ChEBI" id="CHEBI:29985"/>
    </ligand>
</feature>
<comment type="catalytic activity">
    <reaction evidence="2">
        <text>glutathione + H2O = L-cysteinylglycine + L-glutamate</text>
        <dbReference type="Rhea" id="RHEA:28807"/>
        <dbReference type="ChEBI" id="CHEBI:15377"/>
        <dbReference type="ChEBI" id="CHEBI:29985"/>
        <dbReference type="ChEBI" id="CHEBI:57925"/>
        <dbReference type="ChEBI" id="CHEBI:61694"/>
        <dbReference type="EC" id="3.4.19.13"/>
    </reaction>
</comment>
<dbReference type="AlphaFoldDB" id="A0A226WRP3"/>
<dbReference type="Gene3D" id="3.60.20.40">
    <property type="match status" value="1"/>
</dbReference>
<sequence>MTYTLNDWFGSGVMANKTGVLLNDEMDDFTSKIGVPNMYGLVQGEANAIGPGRRPLSSMSPTIVTKDGKTVMVVGTPGGSRILTATLLTMLNVIDYGMNIQEAVDAPRFHQQWLPESTNLERFTLSPDTQKILEGWGQKFSGPQPFNNVAAILVGAPSLGGKPVGKNRFYGANDPRRNSGLALGY</sequence>
<dbReference type="InterPro" id="IPR043137">
    <property type="entry name" value="GGT_ssub_C"/>
</dbReference>
<name>A0A226WRP3_CABSO</name>
<evidence type="ECO:0000256" key="3">
    <source>
        <dbReference type="ARBA" id="ARBA00047417"/>
    </source>
</evidence>
<dbReference type="EMBL" id="MTHB01000235">
    <property type="protein sequence ID" value="OXC73856.1"/>
    <property type="molecule type" value="Genomic_DNA"/>
</dbReference>
<evidence type="ECO:0000256" key="4">
    <source>
        <dbReference type="PIRSR" id="PIRSR600101-2"/>
    </source>
</evidence>
<dbReference type="Pfam" id="PF01019">
    <property type="entry name" value="G_glu_transpept"/>
    <property type="match status" value="1"/>
</dbReference>
<evidence type="ECO:0000256" key="2">
    <source>
        <dbReference type="ARBA" id="ARBA00001089"/>
    </source>
</evidence>
<dbReference type="Proteomes" id="UP000214720">
    <property type="component" value="Unassembled WGS sequence"/>
</dbReference>
<feature type="binding site" evidence="4">
    <location>
        <begin position="57"/>
        <end position="58"/>
    </location>
    <ligand>
        <name>L-glutamate</name>
        <dbReference type="ChEBI" id="CHEBI:29985"/>
    </ligand>
</feature>
<dbReference type="GO" id="GO:0036374">
    <property type="term" value="F:glutathione hydrolase activity"/>
    <property type="evidence" value="ECO:0007669"/>
    <property type="project" value="UniProtKB-EC"/>
</dbReference>
<feature type="binding site" evidence="4">
    <location>
        <position position="28"/>
    </location>
    <ligand>
        <name>L-glutamate</name>
        <dbReference type="ChEBI" id="CHEBI:29985"/>
    </ligand>
</feature>
<protein>
    <submittedName>
        <fullName evidence="5">Gamma-glutamyltranspeptidase</fullName>
    </submittedName>
</protein>
<reference evidence="6" key="1">
    <citation type="submission" date="2017-01" db="EMBL/GenBank/DDBJ databases">
        <title>Genome Analysis of Deinococcus marmoris KOPRI26562.</title>
        <authorList>
            <person name="Kim J.H."/>
            <person name="Oh H.-M."/>
        </authorList>
    </citation>
    <scope>NUCLEOTIDE SEQUENCE [LARGE SCALE GENOMIC DNA]</scope>
    <source>
        <strain evidence="6">PAMC 26633</strain>
    </source>
</reference>
<evidence type="ECO:0000313" key="6">
    <source>
        <dbReference type="Proteomes" id="UP000214720"/>
    </source>
</evidence>
<comment type="catalytic activity">
    <reaction evidence="1">
        <text>an S-substituted glutathione + H2O = an S-substituted L-cysteinylglycine + L-glutamate</text>
        <dbReference type="Rhea" id="RHEA:59468"/>
        <dbReference type="ChEBI" id="CHEBI:15377"/>
        <dbReference type="ChEBI" id="CHEBI:29985"/>
        <dbReference type="ChEBI" id="CHEBI:90779"/>
        <dbReference type="ChEBI" id="CHEBI:143103"/>
        <dbReference type="EC" id="3.4.19.13"/>
    </reaction>
</comment>
<evidence type="ECO:0000313" key="5">
    <source>
        <dbReference type="EMBL" id="OXC73856.1"/>
    </source>
</evidence>
<dbReference type="GO" id="GO:0006751">
    <property type="term" value="P:glutathione catabolic process"/>
    <property type="evidence" value="ECO:0007669"/>
    <property type="project" value="InterPro"/>
</dbReference>
<evidence type="ECO:0000256" key="1">
    <source>
        <dbReference type="ARBA" id="ARBA00001049"/>
    </source>
</evidence>
<gene>
    <name evidence="5" type="ORF">BSU04_34855</name>
</gene>
<dbReference type="GO" id="GO:0103068">
    <property type="term" value="F:leukotriene C4 gamma-glutamyl transferase activity"/>
    <property type="evidence" value="ECO:0007669"/>
    <property type="project" value="UniProtKB-EC"/>
</dbReference>
<comment type="caution">
    <text evidence="5">The sequence shown here is derived from an EMBL/GenBank/DDBJ whole genome shotgun (WGS) entry which is preliminary data.</text>
</comment>
<dbReference type="PANTHER" id="PTHR11686">
    <property type="entry name" value="GAMMA GLUTAMYL TRANSPEPTIDASE"/>
    <property type="match status" value="1"/>
</dbReference>
<dbReference type="InterPro" id="IPR029055">
    <property type="entry name" value="Ntn_hydrolases_N"/>
</dbReference>